<evidence type="ECO:0000313" key="10">
    <source>
        <dbReference type="EMBL" id="RXK08715.1"/>
    </source>
</evidence>
<dbReference type="PANTHER" id="PTHR43065:SF46">
    <property type="entry name" value="C4-DICARBOXYLATE TRANSPORT SENSOR PROTEIN DCTB"/>
    <property type="match status" value="1"/>
</dbReference>
<dbReference type="Gene3D" id="3.30.565.10">
    <property type="entry name" value="Histidine kinase-like ATPase, C-terminal domain"/>
    <property type="match status" value="1"/>
</dbReference>
<feature type="domain" description="Histidine kinase" evidence="9">
    <location>
        <begin position="366"/>
        <end position="583"/>
    </location>
</feature>
<evidence type="ECO:0000256" key="8">
    <source>
        <dbReference type="SAM" id="Phobius"/>
    </source>
</evidence>
<evidence type="ECO:0000256" key="4">
    <source>
        <dbReference type="ARBA" id="ARBA00022741"/>
    </source>
</evidence>
<evidence type="ECO:0000259" key="9">
    <source>
        <dbReference type="PROSITE" id="PS50109"/>
    </source>
</evidence>
<reference evidence="10 11" key="1">
    <citation type="submission" date="2017-10" db="EMBL/GenBank/DDBJ databases">
        <title>Genomics of the genus Arcobacter.</title>
        <authorList>
            <person name="Perez-Cataluna A."/>
            <person name="Figueras M.J."/>
        </authorList>
    </citation>
    <scope>NUCLEOTIDE SEQUENCE [LARGE SCALE GENOMIC DNA]</scope>
    <source>
        <strain evidence="10 11">CECT 8441</strain>
    </source>
</reference>
<dbReference type="EMBL" id="PDKK01000001">
    <property type="protein sequence ID" value="RXK08715.1"/>
    <property type="molecule type" value="Genomic_DNA"/>
</dbReference>
<dbReference type="GO" id="GO:0005524">
    <property type="term" value="F:ATP binding"/>
    <property type="evidence" value="ECO:0007669"/>
    <property type="project" value="UniProtKB-KW"/>
</dbReference>
<dbReference type="SUPFAM" id="SSF55874">
    <property type="entry name" value="ATPase domain of HSP90 chaperone/DNA topoisomerase II/histidine kinase"/>
    <property type="match status" value="1"/>
</dbReference>
<dbReference type="SMART" id="SM00387">
    <property type="entry name" value="HATPase_c"/>
    <property type="match status" value="1"/>
</dbReference>
<dbReference type="SUPFAM" id="SSF47384">
    <property type="entry name" value="Homodimeric domain of signal transducing histidine kinase"/>
    <property type="match status" value="1"/>
</dbReference>
<dbReference type="Gene3D" id="3.30.450.20">
    <property type="entry name" value="PAS domain"/>
    <property type="match status" value="1"/>
</dbReference>
<evidence type="ECO:0000256" key="7">
    <source>
        <dbReference type="ARBA" id="ARBA00023012"/>
    </source>
</evidence>
<evidence type="ECO:0000256" key="3">
    <source>
        <dbReference type="ARBA" id="ARBA00022679"/>
    </source>
</evidence>
<organism evidence="10 11">
    <name type="scientific">Halarcobacter ebronensis</name>
    <dbReference type="NCBI Taxonomy" id="1462615"/>
    <lineage>
        <taxon>Bacteria</taxon>
        <taxon>Pseudomonadati</taxon>
        <taxon>Campylobacterota</taxon>
        <taxon>Epsilonproteobacteria</taxon>
        <taxon>Campylobacterales</taxon>
        <taxon>Arcobacteraceae</taxon>
        <taxon>Halarcobacter</taxon>
    </lineage>
</organism>
<dbReference type="Proteomes" id="UP000289758">
    <property type="component" value="Unassembled WGS sequence"/>
</dbReference>
<comment type="catalytic activity">
    <reaction evidence="1">
        <text>ATP + protein L-histidine = ADP + protein N-phospho-L-histidine.</text>
        <dbReference type="EC" id="2.7.13.3"/>
    </reaction>
</comment>
<evidence type="ECO:0000313" key="11">
    <source>
        <dbReference type="Proteomes" id="UP000289758"/>
    </source>
</evidence>
<keyword evidence="8" id="KW-0812">Transmembrane</keyword>
<keyword evidence="11" id="KW-1185">Reference proteome</keyword>
<proteinExistence type="predicted"/>
<keyword evidence="4" id="KW-0547">Nucleotide-binding</keyword>
<dbReference type="Pfam" id="PF02518">
    <property type="entry name" value="HATPase_c"/>
    <property type="match status" value="1"/>
</dbReference>
<protein>
    <recommendedName>
        <fullName evidence="2">histidine kinase</fullName>
        <ecNumber evidence="2">2.7.13.3</ecNumber>
    </recommendedName>
</protein>
<accession>A0A4Q1AVK7</accession>
<dbReference type="EC" id="2.7.13.3" evidence="2"/>
<dbReference type="InterPro" id="IPR036097">
    <property type="entry name" value="HisK_dim/P_sf"/>
</dbReference>
<keyword evidence="8" id="KW-1133">Transmembrane helix</keyword>
<dbReference type="PROSITE" id="PS50109">
    <property type="entry name" value="HIS_KIN"/>
    <property type="match status" value="1"/>
</dbReference>
<dbReference type="PRINTS" id="PR00344">
    <property type="entry name" value="BCTRLSENSOR"/>
</dbReference>
<dbReference type="InterPro" id="IPR004358">
    <property type="entry name" value="Sig_transdc_His_kin-like_C"/>
</dbReference>
<feature type="transmembrane region" description="Helical" evidence="8">
    <location>
        <begin position="188"/>
        <end position="211"/>
    </location>
</feature>
<dbReference type="Gene3D" id="1.10.287.130">
    <property type="match status" value="1"/>
</dbReference>
<dbReference type="GO" id="GO:0000155">
    <property type="term" value="F:phosphorelay sensor kinase activity"/>
    <property type="evidence" value="ECO:0007669"/>
    <property type="project" value="InterPro"/>
</dbReference>
<evidence type="ECO:0000256" key="1">
    <source>
        <dbReference type="ARBA" id="ARBA00000085"/>
    </source>
</evidence>
<keyword evidence="7" id="KW-0902">Two-component regulatory system</keyword>
<keyword evidence="5" id="KW-0418">Kinase</keyword>
<dbReference type="InterPro" id="IPR005467">
    <property type="entry name" value="His_kinase_dom"/>
</dbReference>
<comment type="caution">
    <text evidence="10">The sequence shown here is derived from an EMBL/GenBank/DDBJ whole genome shotgun (WGS) entry which is preliminary data.</text>
</comment>
<keyword evidence="8" id="KW-0472">Membrane</keyword>
<sequence length="590" mass="68297">MTTYIYKMIPKLEKLYIINDGSKNGDDSDPFITNAIENLHKDIKIEYIRESTIDDLTKKFSVYKKNEAIFFIRFYNDKYGELYKNSEIATMIDNCKIPVFSTDTLFINKGSVGGKLVDINSLGKSAGDDILNILNKKLKTPFTRIHEDYDFIFDYNKCKEFGIKPELLKVKFTYINAPKSFFEKYRKFIDTVFVVSPFLVLLILGLIHNLFLRIQKSKISQQRIQLDKILLNAIDSPIVWQDNYGNIVEYNTKFKEFMGFLSKCKKTTFSECMQYYKNIPIKQTLEPFFDESLGENQLVIKDNKGKERSYLINQENYVEDIYQTRGTVTVLTDITKEKQAIKERAKNQEFIIQQSKLAEIGEIFSSIAHQWKSPLVEIATIAQEQLYNKEGEIDEVNSKYVNDIMFQVKYMTETINSFQKFIMPSTKKSIFDISESVHEMLEIIRHNMKYNYITVKVEVKPNTNLMILGYKNELMQTLLNIVNNAKDAIIKLKSKEDSRKGVININIENIDNLVQIEIQDNGGGIPQKHINKVFNPYFTTKKNGHGIGLYMAKVIIEDKMGGKIKASNANDGAILTIQLETYNENTSFRG</sequence>
<dbReference type="PANTHER" id="PTHR43065">
    <property type="entry name" value="SENSOR HISTIDINE KINASE"/>
    <property type="match status" value="1"/>
</dbReference>
<keyword evidence="3" id="KW-0808">Transferase</keyword>
<name>A0A4Q1AVK7_9BACT</name>
<dbReference type="InterPro" id="IPR036890">
    <property type="entry name" value="HATPase_C_sf"/>
</dbReference>
<evidence type="ECO:0000256" key="5">
    <source>
        <dbReference type="ARBA" id="ARBA00022777"/>
    </source>
</evidence>
<dbReference type="InterPro" id="IPR003594">
    <property type="entry name" value="HATPase_dom"/>
</dbReference>
<evidence type="ECO:0000256" key="6">
    <source>
        <dbReference type="ARBA" id="ARBA00022840"/>
    </source>
</evidence>
<evidence type="ECO:0000256" key="2">
    <source>
        <dbReference type="ARBA" id="ARBA00012438"/>
    </source>
</evidence>
<gene>
    <name evidence="10" type="ORF">CRV07_02470</name>
</gene>
<dbReference type="AlphaFoldDB" id="A0A4Q1AVK7"/>
<keyword evidence="6 10" id="KW-0067">ATP-binding</keyword>